<keyword evidence="7" id="KW-1185">Reference proteome</keyword>
<gene>
    <name evidence="6" type="primary">Contig12045.g12879</name>
    <name evidence="6" type="ORF">STYLEM_18816</name>
</gene>
<dbReference type="GO" id="GO:0005771">
    <property type="term" value="C:multivesicular body"/>
    <property type="evidence" value="ECO:0007669"/>
    <property type="project" value="TreeGrafter"/>
</dbReference>
<dbReference type="PANTHER" id="PTHR22761:SF10">
    <property type="entry name" value="GH13992P"/>
    <property type="match status" value="1"/>
</dbReference>
<protein>
    <submittedName>
        <fullName evidence="6">Vacuolar sorting protein</fullName>
    </submittedName>
</protein>
<evidence type="ECO:0000256" key="4">
    <source>
        <dbReference type="SAM" id="Coils"/>
    </source>
</evidence>
<dbReference type="Proteomes" id="UP000039865">
    <property type="component" value="Unassembled WGS sequence"/>
</dbReference>
<dbReference type="EMBL" id="CCKQ01017784">
    <property type="protein sequence ID" value="CDW89679.1"/>
    <property type="molecule type" value="Genomic_DNA"/>
</dbReference>
<evidence type="ECO:0000313" key="6">
    <source>
        <dbReference type="EMBL" id="CDW89679.1"/>
    </source>
</evidence>
<dbReference type="GO" id="GO:0009898">
    <property type="term" value="C:cytoplasmic side of plasma membrane"/>
    <property type="evidence" value="ECO:0007669"/>
    <property type="project" value="TreeGrafter"/>
</dbReference>
<name>A0A078B5I6_STYLE</name>
<evidence type="ECO:0000256" key="3">
    <source>
        <dbReference type="ARBA" id="ARBA00022753"/>
    </source>
</evidence>
<dbReference type="InterPro" id="IPR005024">
    <property type="entry name" value="Snf7_fam"/>
</dbReference>
<dbReference type="GO" id="GO:0006900">
    <property type="term" value="P:vesicle budding from membrane"/>
    <property type="evidence" value="ECO:0007669"/>
    <property type="project" value="TreeGrafter"/>
</dbReference>
<accession>A0A078B5I6</accession>
<organism evidence="6 7">
    <name type="scientific">Stylonychia lemnae</name>
    <name type="common">Ciliate</name>
    <dbReference type="NCBI Taxonomy" id="5949"/>
    <lineage>
        <taxon>Eukaryota</taxon>
        <taxon>Sar</taxon>
        <taxon>Alveolata</taxon>
        <taxon>Ciliophora</taxon>
        <taxon>Intramacronucleata</taxon>
        <taxon>Spirotrichea</taxon>
        <taxon>Stichotrichia</taxon>
        <taxon>Sporadotrichida</taxon>
        <taxon>Oxytrichidae</taxon>
        <taxon>Stylonychinae</taxon>
        <taxon>Stylonychia</taxon>
    </lineage>
</organism>
<keyword evidence="3" id="KW-0967">Endosome</keyword>
<reference evidence="6 7" key="1">
    <citation type="submission" date="2014-06" db="EMBL/GenBank/DDBJ databases">
        <authorList>
            <person name="Swart Estienne"/>
        </authorList>
    </citation>
    <scope>NUCLEOTIDE SEQUENCE [LARGE SCALE GENOMIC DNA]</scope>
    <source>
        <strain evidence="6 7">130c</strain>
    </source>
</reference>
<evidence type="ECO:0000256" key="5">
    <source>
        <dbReference type="SAM" id="MobiDB-lite"/>
    </source>
</evidence>
<dbReference type="PANTHER" id="PTHR22761">
    <property type="entry name" value="CHARGED MULTIVESICULAR BODY PROTEIN"/>
    <property type="match status" value="1"/>
</dbReference>
<feature type="region of interest" description="Disordered" evidence="5">
    <location>
        <begin position="158"/>
        <end position="200"/>
    </location>
</feature>
<dbReference type="GO" id="GO:0032511">
    <property type="term" value="P:late endosome to vacuole transport via multivesicular body sorting pathway"/>
    <property type="evidence" value="ECO:0007669"/>
    <property type="project" value="TreeGrafter"/>
</dbReference>
<comment type="subcellular location">
    <subcellularLocation>
        <location evidence="1">Endosome</location>
    </subcellularLocation>
</comment>
<proteinExistence type="inferred from homology"/>
<keyword evidence="4" id="KW-0175">Coiled coil</keyword>
<dbReference type="Pfam" id="PF03357">
    <property type="entry name" value="Snf7"/>
    <property type="match status" value="1"/>
</dbReference>
<evidence type="ECO:0000256" key="2">
    <source>
        <dbReference type="ARBA" id="ARBA00006190"/>
    </source>
</evidence>
<comment type="similarity">
    <text evidence="2">Belongs to the SNF7 family.</text>
</comment>
<evidence type="ECO:0000313" key="7">
    <source>
        <dbReference type="Proteomes" id="UP000039865"/>
    </source>
</evidence>
<dbReference type="Gene3D" id="1.10.287.1060">
    <property type="entry name" value="ESAT-6-like"/>
    <property type="match status" value="1"/>
</dbReference>
<sequence length="200" mass="23140">MTRLQEQMDTVEKRIKKVEADMKRLLAEALQKKKQNDNRGAIFALKRKKLLEKEIAKLDGQMTLLESQRMMIETSVSDTQVFQTLIKGTTMIEHISKQVSIDKLEDIKDKLDEQQQDMEEVQDFFIKSSQVENEDELLDELNELEAFQAQEELDQIDIGKRPILVGPSAEDQGKSKKISSQNISDQELDDELKELERLMA</sequence>
<dbReference type="AlphaFoldDB" id="A0A078B5I6"/>
<dbReference type="OrthoDB" id="5592979at2759"/>
<dbReference type="OMA" id="TAHNDMD"/>
<feature type="coiled-coil region" evidence="4">
    <location>
        <begin position="1"/>
        <end position="68"/>
    </location>
</feature>
<feature type="coiled-coil region" evidence="4">
    <location>
        <begin position="97"/>
        <end position="124"/>
    </location>
</feature>
<dbReference type="GO" id="GO:0000815">
    <property type="term" value="C:ESCRT III complex"/>
    <property type="evidence" value="ECO:0007669"/>
    <property type="project" value="TreeGrafter"/>
</dbReference>
<dbReference type="InParanoid" id="A0A078B5I6"/>
<evidence type="ECO:0000256" key="1">
    <source>
        <dbReference type="ARBA" id="ARBA00004177"/>
    </source>
</evidence>